<protein>
    <submittedName>
        <fullName evidence="1">Uncharacterized protein</fullName>
    </submittedName>
</protein>
<accession>A0A5C0CD16</accession>
<evidence type="ECO:0000313" key="1">
    <source>
        <dbReference type="EMBL" id="QEI24142.1"/>
    </source>
</evidence>
<reference evidence="1 2" key="1">
    <citation type="submission" date="2019-05" db="EMBL/GenBank/DDBJ databases">
        <title>Salmonella bacteriophage diversity and host specificity revealed by physiological characterization and whole genome sequencing.</title>
        <authorList>
            <person name="Fong K."/>
            <person name="Tremblay D."/>
            <person name="Delaquis P."/>
            <person name="Moineau S."/>
            <person name="Goodridge L."/>
            <person name="Levesque R."/>
            <person name="Wang S."/>
        </authorList>
    </citation>
    <scope>NUCLEOTIDE SEQUENCE [LARGE SCALE GENOMIC DNA]</scope>
</reference>
<organism evidence="1 2">
    <name type="scientific">Salmonella phage SS3</name>
    <dbReference type="NCBI Taxonomy" id="2592215"/>
    <lineage>
        <taxon>Viruses</taxon>
        <taxon>Duplodnaviria</taxon>
        <taxon>Heunggongvirae</taxon>
        <taxon>Uroviricota</taxon>
        <taxon>Caudoviricetes</taxon>
        <taxon>Pantevenvirales</taxon>
        <taxon>Ackermannviridae</taxon>
        <taxon>Cvivirinae</taxon>
        <taxon>Kuttervirus</taxon>
        <taxon>Kuttervirus SS9</taxon>
    </lineage>
</organism>
<dbReference type="EMBL" id="MK972698">
    <property type="protein sequence ID" value="QEI24142.1"/>
    <property type="molecule type" value="Genomic_DNA"/>
</dbReference>
<evidence type="ECO:0000313" key="2">
    <source>
        <dbReference type="Proteomes" id="UP000324191"/>
    </source>
</evidence>
<name>A0A5C0CD16_9CAUD</name>
<sequence>MNVCAITQLLALVQEITDLVHKRVIAARAMSTLMTLIGTY</sequence>
<proteinExistence type="predicted"/>
<dbReference type="Proteomes" id="UP000324191">
    <property type="component" value="Segment"/>
</dbReference>